<reference evidence="2" key="1">
    <citation type="submission" date="2016-10" db="EMBL/GenBank/DDBJ databases">
        <authorList>
            <person name="Varghese N."/>
            <person name="Submissions S."/>
        </authorList>
    </citation>
    <scope>NUCLEOTIDE SEQUENCE [LARGE SCALE GENOMIC DNA]</scope>
    <source>
        <strain evidence="2">DSM 43163</strain>
    </source>
</reference>
<accession>A0A1H5XDZ4</accession>
<proteinExistence type="predicted"/>
<dbReference type="EMBL" id="FNVO01000003">
    <property type="protein sequence ID" value="SEG09939.1"/>
    <property type="molecule type" value="Genomic_DNA"/>
</dbReference>
<sequence>MILRPGGVRIPDMRGIFRAHHGDDVKVIQDTVSFRAPDGHNGAHG</sequence>
<gene>
    <name evidence="1" type="ORF">SAMN04489712_103211</name>
</gene>
<evidence type="ECO:0000313" key="2">
    <source>
        <dbReference type="Proteomes" id="UP000236723"/>
    </source>
</evidence>
<keyword evidence="2" id="KW-1185">Reference proteome</keyword>
<evidence type="ECO:0000313" key="1">
    <source>
        <dbReference type="EMBL" id="SEG09939.1"/>
    </source>
</evidence>
<organism evidence="1 2">
    <name type="scientific">Thermomonospora echinospora</name>
    <dbReference type="NCBI Taxonomy" id="1992"/>
    <lineage>
        <taxon>Bacteria</taxon>
        <taxon>Bacillati</taxon>
        <taxon>Actinomycetota</taxon>
        <taxon>Actinomycetes</taxon>
        <taxon>Streptosporangiales</taxon>
        <taxon>Thermomonosporaceae</taxon>
        <taxon>Thermomonospora</taxon>
    </lineage>
</organism>
<dbReference type="AlphaFoldDB" id="A0A1H5XDZ4"/>
<protein>
    <submittedName>
        <fullName evidence="1">Uncharacterized protein</fullName>
    </submittedName>
</protein>
<name>A0A1H5XDZ4_9ACTN</name>
<dbReference type="Proteomes" id="UP000236723">
    <property type="component" value="Unassembled WGS sequence"/>
</dbReference>